<protein>
    <submittedName>
        <fullName evidence="2">Uncharacterized protein</fullName>
    </submittedName>
</protein>
<dbReference type="AlphaFoldDB" id="A0A3N4LCS6"/>
<dbReference type="Proteomes" id="UP000267821">
    <property type="component" value="Unassembled WGS sequence"/>
</dbReference>
<keyword evidence="1" id="KW-0812">Transmembrane</keyword>
<evidence type="ECO:0000313" key="3">
    <source>
        <dbReference type="Proteomes" id="UP000267821"/>
    </source>
</evidence>
<keyword evidence="3" id="KW-1185">Reference proteome</keyword>
<name>A0A3N4LCS6_9PEZI</name>
<dbReference type="EMBL" id="ML121571">
    <property type="protein sequence ID" value="RPB20496.1"/>
    <property type="molecule type" value="Genomic_DNA"/>
</dbReference>
<reference evidence="2 3" key="1">
    <citation type="journal article" date="2018" name="Nat. Ecol. Evol.">
        <title>Pezizomycetes genomes reveal the molecular basis of ectomycorrhizal truffle lifestyle.</title>
        <authorList>
            <person name="Murat C."/>
            <person name="Payen T."/>
            <person name="Noel B."/>
            <person name="Kuo A."/>
            <person name="Morin E."/>
            <person name="Chen J."/>
            <person name="Kohler A."/>
            <person name="Krizsan K."/>
            <person name="Balestrini R."/>
            <person name="Da Silva C."/>
            <person name="Montanini B."/>
            <person name="Hainaut M."/>
            <person name="Levati E."/>
            <person name="Barry K.W."/>
            <person name="Belfiori B."/>
            <person name="Cichocki N."/>
            <person name="Clum A."/>
            <person name="Dockter R.B."/>
            <person name="Fauchery L."/>
            <person name="Guy J."/>
            <person name="Iotti M."/>
            <person name="Le Tacon F."/>
            <person name="Lindquist E.A."/>
            <person name="Lipzen A."/>
            <person name="Malagnac F."/>
            <person name="Mello A."/>
            <person name="Molinier V."/>
            <person name="Miyauchi S."/>
            <person name="Poulain J."/>
            <person name="Riccioni C."/>
            <person name="Rubini A."/>
            <person name="Sitrit Y."/>
            <person name="Splivallo R."/>
            <person name="Traeger S."/>
            <person name="Wang M."/>
            <person name="Zifcakova L."/>
            <person name="Wipf D."/>
            <person name="Zambonelli A."/>
            <person name="Paolocci F."/>
            <person name="Nowrousian M."/>
            <person name="Ottonello S."/>
            <person name="Baldrian P."/>
            <person name="Spatafora J.W."/>
            <person name="Henrissat B."/>
            <person name="Nagy L.G."/>
            <person name="Aury J.M."/>
            <person name="Wincker P."/>
            <person name="Grigoriev I.V."/>
            <person name="Bonfante P."/>
            <person name="Martin F.M."/>
        </authorList>
    </citation>
    <scope>NUCLEOTIDE SEQUENCE [LARGE SCALE GENOMIC DNA]</scope>
    <source>
        <strain evidence="2 3">ATCC MYA-4762</strain>
    </source>
</reference>
<organism evidence="2 3">
    <name type="scientific">Terfezia boudieri ATCC MYA-4762</name>
    <dbReference type="NCBI Taxonomy" id="1051890"/>
    <lineage>
        <taxon>Eukaryota</taxon>
        <taxon>Fungi</taxon>
        <taxon>Dikarya</taxon>
        <taxon>Ascomycota</taxon>
        <taxon>Pezizomycotina</taxon>
        <taxon>Pezizomycetes</taxon>
        <taxon>Pezizales</taxon>
        <taxon>Pezizaceae</taxon>
        <taxon>Terfezia</taxon>
    </lineage>
</organism>
<dbReference type="InParanoid" id="A0A3N4LCS6"/>
<proteinExistence type="predicted"/>
<evidence type="ECO:0000256" key="1">
    <source>
        <dbReference type="SAM" id="Phobius"/>
    </source>
</evidence>
<keyword evidence="1" id="KW-1133">Transmembrane helix</keyword>
<sequence>MGFYYHLHLKGFAQTYIWAFENVDANSDQELFIFAFLKSSFFPIFAAILSVSEQ</sequence>
<gene>
    <name evidence="2" type="ORF">L211DRAFT_841712</name>
</gene>
<evidence type="ECO:0000313" key="2">
    <source>
        <dbReference type="EMBL" id="RPB20496.1"/>
    </source>
</evidence>
<feature type="transmembrane region" description="Helical" evidence="1">
    <location>
        <begin position="31"/>
        <end position="51"/>
    </location>
</feature>
<accession>A0A3N4LCS6</accession>
<keyword evidence="1" id="KW-0472">Membrane</keyword>